<reference evidence="6 7" key="1">
    <citation type="journal article" date="2018" name="Int. J. Syst. Evol. Microbiol.">
        <title>Epidermidibacterium keratini gen. nov., sp. nov., a member of the family Sporichthyaceae, isolated from keratin epidermis.</title>
        <authorList>
            <person name="Lee D.G."/>
            <person name="Trujillo M.E."/>
            <person name="Kang S."/>
            <person name="Nam J.J."/>
            <person name="Kim Y.J."/>
        </authorList>
    </citation>
    <scope>NUCLEOTIDE SEQUENCE [LARGE SCALE GENOMIC DNA]</scope>
    <source>
        <strain evidence="6 7">EPI-7</strain>
    </source>
</reference>
<keyword evidence="3" id="KW-0804">Transcription</keyword>
<dbReference type="InterPro" id="IPR001647">
    <property type="entry name" value="HTH_TetR"/>
</dbReference>
<organism evidence="6 7">
    <name type="scientific">Epidermidibacterium keratini</name>
    <dbReference type="NCBI Taxonomy" id="1891644"/>
    <lineage>
        <taxon>Bacteria</taxon>
        <taxon>Bacillati</taxon>
        <taxon>Actinomycetota</taxon>
        <taxon>Actinomycetes</taxon>
        <taxon>Sporichthyales</taxon>
        <taxon>Sporichthyaceae</taxon>
        <taxon>Epidermidibacterium</taxon>
    </lineage>
</organism>
<evidence type="ECO:0000313" key="7">
    <source>
        <dbReference type="Proteomes" id="UP000463857"/>
    </source>
</evidence>
<dbReference type="KEGG" id="eke:EK0264_10330"/>
<evidence type="ECO:0000256" key="4">
    <source>
        <dbReference type="PROSITE-ProRule" id="PRU00335"/>
    </source>
</evidence>
<proteinExistence type="predicted"/>
<dbReference type="OrthoDB" id="4456617at2"/>
<dbReference type="PANTHER" id="PTHR30055:SF234">
    <property type="entry name" value="HTH-TYPE TRANSCRIPTIONAL REGULATOR BETI"/>
    <property type="match status" value="1"/>
</dbReference>
<sequence>MPSETITQPDRAQLISAAAAPVLRGRGFSSVGIDEIAAAAGLTGPALYRYFDGKHDVLADVIERFLGELAELTPRAGVDDLSRAVVAHPDAASVAVRQIGLLAPDVRERLLTGVPTQVRALLPLTPEPGEDIGMTVSDRVRLRAIYGAAIHCGLRRSGSLPARTRAAVEAAHALADVPITLDEPEPMPHERLLPLSRREAVMAVAMDLFSQHGYGGVALRDIGAEIGVTASAVSRHFASKEDLLVALFDRAGSQIASSLQAGLRRAQNPRDALERVLRGYSAMALDNRELILIYISERNSLSAANREIRRDNHLGYTAELRQLIELTTGLPRAVAQLRATLAFSVVNEVLFDEPACRHRNLAGVLGQLAYQVATSPAVSAAKGK</sequence>
<keyword evidence="1" id="KW-0805">Transcription regulation</keyword>
<feature type="domain" description="HTH tetR-type" evidence="5">
    <location>
        <begin position="9"/>
        <end position="69"/>
    </location>
</feature>
<evidence type="ECO:0000259" key="5">
    <source>
        <dbReference type="PROSITE" id="PS50977"/>
    </source>
</evidence>
<name>A0A7L4YMY9_9ACTN</name>
<evidence type="ECO:0000256" key="2">
    <source>
        <dbReference type="ARBA" id="ARBA00023125"/>
    </source>
</evidence>
<dbReference type="InterPro" id="IPR009057">
    <property type="entry name" value="Homeodomain-like_sf"/>
</dbReference>
<keyword evidence="7" id="KW-1185">Reference proteome</keyword>
<accession>A0A7L4YMY9</accession>
<evidence type="ECO:0000256" key="3">
    <source>
        <dbReference type="ARBA" id="ARBA00023163"/>
    </source>
</evidence>
<evidence type="ECO:0000256" key="1">
    <source>
        <dbReference type="ARBA" id="ARBA00023015"/>
    </source>
</evidence>
<dbReference type="Proteomes" id="UP000463857">
    <property type="component" value="Chromosome"/>
</dbReference>
<dbReference type="InterPro" id="IPR050109">
    <property type="entry name" value="HTH-type_TetR-like_transc_reg"/>
</dbReference>
<evidence type="ECO:0000313" key="6">
    <source>
        <dbReference type="EMBL" id="QHC00645.1"/>
    </source>
</evidence>
<protein>
    <submittedName>
        <fullName evidence="6">TetR family transcriptional regulator</fullName>
    </submittedName>
</protein>
<keyword evidence="2 4" id="KW-0238">DNA-binding</keyword>
<dbReference type="Pfam" id="PF00440">
    <property type="entry name" value="TetR_N"/>
    <property type="match status" value="2"/>
</dbReference>
<feature type="DNA-binding region" description="H-T-H motif" evidence="4">
    <location>
        <begin position="218"/>
        <end position="237"/>
    </location>
</feature>
<dbReference type="GO" id="GO:0003700">
    <property type="term" value="F:DNA-binding transcription factor activity"/>
    <property type="evidence" value="ECO:0007669"/>
    <property type="project" value="TreeGrafter"/>
</dbReference>
<dbReference type="Gene3D" id="1.10.357.10">
    <property type="entry name" value="Tetracycline Repressor, domain 2"/>
    <property type="match status" value="2"/>
</dbReference>
<dbReference type="PRINTS" id="PR00455">
    <property type="entry name" value="HTHTETR"/>
</dbReference>
<dbReference type="AlphaFoldDB" id="A0A7L4YMY9"/>
<dbReference type="EMBL" id="CP047156">
    <property type="protein sequence ID" value="QHC00645.1"/>
    <property type="molecule type" value="Genomic_DNA"/>
</dbReference>
<dbReference type="Gene3D" id="1.10.10.60">
    <property type="entry name" value="Homeodomain-like"/>
    <property type="match status" value="1"/>
</dbReference>
<dbReference type="InParanoid" id="A0A7L4YMY9"/>
<gene>
    <name evidence="6" type="ORF">EK0264_10330</name>
</gene>
<dbReference type="PANTHER" id="PTHR30055">
    <property type="entry name" value="HTH-TYPE TRANSCRIPTIONAL REGULATOR RUTR"/>
    <property type="match status" value="1"/>
</dbReference>
<feature type="DNA-binding region" description="H-T-H motif" evidence="4">
    <location>
        <begin position="32"/>
        <end position="51"/>
    </location>
</feature>
<feature type="domain" description="HTH tetR-type" evidence="5">
    <location>
        <begin position="195"/>
        <end position="255"/>
    </location>
</feature>
<dbReference type="PROSITE" id="PS50977">
    <property type="entry name" value="HTH_TETR_2"/>
    <property type="match status" value="2"/>
</dbReference>
<dbReference type="RefSeq" id="WP_159545335.1">
    <property type="nucleotide sequence ID" value="NZ_CP047156.1"/>
</dbReference>
<dbReference type="SUPFAM" id="SSF46689">
    <property type="entry name" value="Homeodomain-like"/>
    <property type="match status" value="2"/>
</dbReference>
<dbReference type="GO" id="GO:0000976">
    <property type="term" value="F:transcription cis-regulatory region binding"/>
    <property type="evidence" value="ECO:0007669"/>
    <property type="project" value="TreeGrafter"/>
</dbReference>